<reference evidence="6 7" key="1">
    <citation type="journal article" date="2020" name="ISME J.">
        <title>Uncovering the hidden diversity of litter-decomposition mechanisms in mushroom-forming fungi.</title>
        <authorList>
            <person name="Floudas D."/>
            <person name="Bentzer J."/>
            <person name="Ahren D."/>
            <person name="Johansson T."/>
            <person name="Persson P."/>
            <person name="Tunlid A."/>
        </authorList>
    </citation>
    <scope>NUCLEOTIDE SEQUENCE [LARGE SCALE GENOMIC DNA]</scope>
    <source>
        <strain evidence="6 7">CBS 661.87</strain>
    </source>
</reference>
<protein>
    <recommendedName>
        <fullName evidence="8">S-adenosyl-L-methionine-dependent methyltransferase</fullName>
    </recommendedName>
</protein>
<name>A0A8H5H5C9_9AGAR</name>
<dbReference type="Gene3D" id="1.10.10.10">
    <property type="entry name" value="Winged helix-like DNA-binding domain superfamily/Winged helix DNA-binding domain"/>
    <property type="match status" value="1"/>
</dbReference>
<dbReference type="Gene3D" id="3.40.50.150">
    <property type="entry name" value="Vaccinia Virus protein VP39"/>
    <property type="match status" value="1"/>
</dbReference>
<dbReference type="SUPFAM" id="SSF53335">
    <property type="entry name" value="S-adenosyl-L-methionine-dependent methyltransferases"/>
    <property type="match status" value="1"/>
</dbReference>
<evidence type="ECO:0000256" key="1">
    <source>
        <dbReference type="ARBA" id="ARBA00022603"/>
    </source>
</evidence>
<evidence type="ECO:0000313" key="7">
    <source>
        <dbReference type="Proteomes" id="UP000565441"/>
    </source>
</evidence>
<gene>
    <name evidence="6" type="ORF">D9615_006423</name>
</gene>
<dbReference type="InterPro" id="IPR036390">
    <property type="entry name" value="WH_DNA-bd_sf"/>
</dbReference>
<keyword evidence="2" id="KW-0808">Transferase</keyword>
<feature type="domain" description="O-methyltransferase C-terminal" evidence="4">
    <location>
        <begin position="217"/>
        <end position="438"/>
    </location>
</feature>
<evidence type="ECO:0000259" key="5">
    <source>
        <dbReference type="Pfam" id="PF08100"/>
    </source>
</evidence>
<dbReference type="OrthoDB" id="2410195at2759"/>
<dbReference type="InterPro" id="IPR016461">
    <property type="entry name" value="COMT-like"/>
</dbReference>
<evidence type="ECO:0000313" key="6">
    <source>
        <dbReference type="EMBL" id="KAF5377266.1"/>
    </source>
</evidence>
<keyword evidence="7" id="KW-1185">Reference proteome</keyword>
<dbReference type="AlphaFoldDB" id="A0A8H5H5C9"/>
<dbReference type="Proteomes" id="UP000565441">
    <property type="component" value="Unassembled WGS sequence"/>
</dbReference>
<dbReference type="GO" id="GO:0046983">
    <property type="term" value="F:protein dimerization activity"/>
    <property type="evidence" value="ECO:0007669"/>
    <property type="project" value="InterPro"/>
</dbReference>
<evidence type="ECO:0008006" key="8">
    <source>
        <dbReference type="Google" id="ProtNLM"/>
    </source>
</evidence>
<evidence type="ECO:0000256" key="3">
    <source>
        <dbReference type="ARBA" id="ARBA00022691"/>
    </source>
</evidence>
<dbReference type="InterPro" id="IPR001077">
    <property type="entry name" value="COMT_C"/>
</dbReference>
<keyword evidence="1" id="KW-0489">Methyltransferase</keyword>
<dbReference type="PANTHER" id="PTHR43712:SF2">
    <property type="entry name" value="O-METHYLTRANSFERASE CICE"/>
    <property type="match status" value="1"/>
</dbReference>
<dbReference type="Pfam" id="PF00891">
    <property type="entry name" value="Methyltransf_2"/>
    <property type="match status" value="1"/>
</dbReference>
<evidence type="ECO:0000259" key="4">
    <source>
        <dbReference type="Pfam" id="PF00891"/>
    </source>
</evidence>
<evidence type="ECO:0000256" key="2">
    <source>
        <dbReference type="ARBA" id="ARBA00022679"/>
    </source>
</evidence>
<proteinExistence type="predicted"/>
<feature type="domain" description="O-methyltransferase dimerisation" evidence="5">
    <location>
        <begin position="88"/>
        <end position="166"/>
    </location>
</feature>
<keyword evidence="3" id="KW-0949">S-adenosyl-L-methionine</keyword>
<sequence>MTLSTASLQCQQGPHPLRALVETILFGIETLEAVHSSHGIPYPSLDDPNQSMTALDGDEAVENATQLIVTAAAQLIATARKPIDTVQNYALGMYLTTSLGFAVEANVADILKGAGPQGLHTKEISAINGVDAVGMTRVLRHLAAHHVFKEVTPNVFANNQVSSLLAKVKSLEEIQADPSSQFEGAGRVAWIAHAADVSLKSSTALSTFVIDPKGNNAPFNIAMNETCTVWEWFKRPENSMRRTRFTEAMNGAAAHYPPELYINAVDWSGLENNDVVVDIGGGVGNVTWILAQSFPHLHYIVQDMEKVIPESKKFWSATSPEHISTGRIQIQAYDFFTPQPVKAAAVYFMRYIVHDWPDALVLKILKNIRDAAGPSSKLVLFDIVLPNACRTKISTGSTQKSASVEILPLGIQWATSLDMQMLNLFNAQERTLEEFIALGRAANWEFENLKPAKPLSAIVFSAA</sequence>
<dbReference type="SUPFAM" id="SSF46785">
    <property type="entry name" value="Winged helix' DNA-binding domain"/>
    <property type="match status" value="1"/>
</dbReference>
<dbReference type="EMBL" id="JAACJP010000024">
    <property type="protein sequence ID" value="KAF5377266.1"/>
    <property type="molecule type" value="Genomic_DNA"/>
</dbReference>
<dbReference type="PANTHER" id="PTHR43712">
    <property type="entry name" value="PUTATIVE (AFU_ORTHOLOGUE AFUA_4G14580)-RELATED"/>
    <property type="match status" value="1"/>
</dbReference>
<comment type="caution">
    <text evidence="6">The sequence shown here is derived from an EMBL/GenBank/DDBJ whole genome shotgun (WGS) entry which is preliminary data.</text>
</comment>
<accession>A0A8H5H5C9</accession>
<dbReference type="Pfam" id="PF08100">
    <property type="entry name" value="Dimerisation"/>
    <property type="match status" value="1"/>
</dbReference>
<dbReference type="PROSITE" id="PS51683">
    <property type="entry name" value="SAM_OMT_II"/>
    <property type="match status" value="1"/>
</dbReference>
<dbReference type="GO" id="GO:0008171">
    <property type="term" value="F:O-methyltransferase activity"/>
    <property type="evidence" value="ECO:0007669"/>
    <property type="project" value="InterPro"/>
</dbReference>
<organism evidence="6 7">
    <name type="scientific">Tricholomella constricta</name>
    <dbReference type="NCBI Taxonomy" id="117010"/>
    <lineage>
        <taxon>Eukaryota</taxon>
        <taxon>Fungi</taxon>
        <taxon>Dikarya</taxon>
        <taxon>Basidiomycota</taxon>
        <taxon>Agaricomycotina</taxon>
        <taxon>Agaricomycetes</taxon>
        <taxon>Agaricomycetidae</taxon>
        <taxon>Agaricales</taxon>
        <taxon>Tricholomatineae</taxon>
        <taxon>Lyophyllaceae</taxon>
        <taxon>Tricholomella</taxon>
    </lineage>
</organism>
<dbReference type="InterPro" id="IPR036388">
    <property type="entry name" value="WH-like_DNA-bd_sf"/>
</dbReference>
<dbReference type="InterPro" id="IPR029063">
    <property type="entry name" value="SAM-dependent_MTases_sf"/>
</dbReference>
<dbReference type="InterPro" id="IPR012967">
    <property type="entry name" value="COMT_dimerisation"/>
</dbReference>
<dbReference type="GO" id="GO:0032259">
    <property type="term" value="P:methylation"/>
    <property type="evidence" value="ECO:0007669"/>
    <property type="project" value="UniProtKB-KW"/>
</dbReference>